<dbReference type="PANTHER" id="PTHR43540">
    <property type="entry name" value="PEROXYUREIDOACRYLATE/UREIDOACRYLATE AMIDOHYDROLASE-RELATED"/>
    <property type="match status" value="1"/>
</dbReference>
<organism evidence="4 5">
    <name type="scientific">Tepidimicrobium xylanilyticum</name>
    <dbReference type="NCBI Taxonomy" id="1123352"/>
    <lineage>
        <taxon>Bacteria</taxon>
        <taxon>Bacillati</taxon>
        <taxon>Bacillota</taxon>
        <taxon>Tissierellia</taxon>
        <taxon>Tissierellales</taxon>
        <taxon>Tepidimicrobiaceae</taxon>
        <taxon>Tepidimicrobium</taxon>
    </lineage>
</organism>
<evidence type="ECO:0000256" key="2">
    <source>
        <dbReference type="ARBA" id="ARBA00022801"/>
    </source>
</evidence>
<keyword evidence="5" id="KW-1185">Reference proteome</keyword>
<accession>A0A1H2ZD63</accession>
<gene>
    <name evidence="4" type="ORF">SAMN05660923_01785</name>
</gene>
<dbReference type="GO" id="GO:0016787">
    <property type="term" value="F:hydrolase activity"/>
    <property type="evidence" value="ECO:0007669"/>
    <property type="project" value="UniProtKB-KW"/>
</dbReference>
<dbReference type="InterPro" id="IPR036380">
    <property type="entry name" value="Isochorismatase-like_sf"/>
</dbReference>
<dbReference type="InterPro" id="IPR000868">
    <property type="entry name" value="Isochorismatase-like_dom"/>
</dbReference>
<reference evidence="4 5" key="1">
    <citation type="submission" date="2016-10" db="EMBL/GenBank/DDBJ databases">
        <authorList>
            <person name="de Groot N.N."/>
        </authorList>
    </citation>
    <scope>NUCLEOTIDE SEQUENCE [LARGE SCALE GENOMIC DNA]</scope>
    <source>
        <strain evidence="4 5">DSM 23310</strain>
    </source>
</reference>
<name>A0A1H2ZD63_9FIRM</name>
<dbReference type="OrthoDB" id="9796485at2"/>
<evidence type="ECO:0000313" key="4">
    <source>
        <dbReference type="EMBL" id="SDX14764.1"/>
    </source>
</evidence>
<dbReference type="CDD" id="cd00431">
    <property type="entry name" value="cysteine_hydrolases"/>
    <property type="match status" value="1"/>
</dbReference>
<dbReference type="AlphaFoldDB" id="A0A1H2ZD63"/>
<proteinExistence type="inferred from homology"/>
<keyword evidence="2" id="KW-0378">Hydrolase</keyword>
<dbReference type="SUPFAM" id="SSF52499">
    <property type="entry name" value="Isochorismatase-like hydrolases"/>
    <property type="match status" value="1"/>
</dbReference>
<dbReference type="PANTHER" id="PTHR43540:SF10">
    <property type="entry name" value="ISOCHORISMATASE"/>
    <property type="match status" value="1"/>
</dbReference>
<dbReference type="Pfam" id="PF00857">
    <property type="entry name" value="Isochorismatase"/>
    <property type="match status" value="1"/>
</dbReference>
<comment type="similarity">
    <text evidence="1">Belongs to the isochorismatase family.</text>
</comment>
<dbReference type="Proteomes" id="UP000198828">
    <property type="component" value="Unassembled WGS sequence"/>
</dbReference>
<evidence type="ECO:0000256" key="1">
    <source>
        <dbReference type="ARBA" id="ARBA00006336"/>
    </source>
</evidence>
<evidence type="ECO:0000259" key="3">
    <source>
        <dbReference type="Pfam" id="PF00857"/>
    </source>
</evidence>
<dbReference type="EMBL" id="FNNG01000007">
    <property type="protein sequence ID" value="SDX14764.1"/>
    <property type="molecule type" value="Genomic_DNA"/>
</dbReference>
<dbReference type="RefSeq" id="WP_093752909.1">
    <property type="nucleotide sequence ID" value="NZ_FNNG01000007.1"/>
</dbReference>
<dbReference type="InterPro" id="IPR050272">
    <property type="entry name" value="Isochorismatase-like_hydrls"/>
</dbReference>
<feature type="domain" description="Isochorismatase-like" evidence="3">
    <location>
        <begin position="3"/>
        <end position="163"/>
    </location>
</feature>
<protein>
    <submittedName>
        <fullName evidence="4">Nicotinamidase-related amidase</fullName>
    </submittedName>
</protein>
<sequence>MKALIIIDMLKDFIEEDGILTTGPAGKEIIPFIKEKVIEFRQNDSPVIYICDSHEKDDKEFDMFPPHCITNTDGSQIIEDLEVEDGDKVIRKRRYSAFFGTDLDLYLREKGVDEICLVGVCTNICVLYTAADARNLGYKVNIYEKGVASFDQEAHGFALKEMERTLGCKIIRDE</sequence>
<evidence type="ECO:0000313" key="5">
    <source>
        <dbReference type="Proteomes" id="UP000198828"/>
    </source>
</evidence>
<dbReference type="Gene3D" id="3.40.50.850">
    <property type="entry name" value="Isochorismatase-like"/>
    <property type="match status" value="1"/>
</dbReference>